<name>A0A4R7KAM6_9CLOT</name>
<protein>
    <submittedName>
        <fullName evidence="2">Transposase-like protein DUF772</fullName>
    </submittedName>
</protein>
<dbReference type="RefSeq" id="WP_133628552.1">
    <property type="nucleotide sequence ID" value="NZ_SOAZ01000016.1"/>
</dbReference>
<dbReference type="InterPro" id="IPR008490">
    <property type="entry name" value="Transposase_InsH_N"/>
</dbReference>
<reference evidence="2 3" key="1">
    <citation type="submission" date="2019-03" db="EMBL/GenBank/DDBJ databases">
        <title>Genomic Encyclopedia of Type Strains, Phase IV (KMG-IV): sequencing the most valuable type-strain genomes for metagenomic binning, comparative biology and taxonomic classification.</title>
        <authorList>
            <person name="Goeker M."/>
        </authorList>
    </citation>
    <scope>NUCLEOTIDE SEQUENCE [LARGE SCALE GENOMIC DNA]</scope>
    <source>
        <strain evidence="2 3">DSM 24455</strain>
    </source>
</reference>
<accession>A0A4R7KAM6</accession>
<organism evidence="2 3">
    <name type="scientific">Fonticella tunisiensis</name>
    <dbReference type="NCBI Taxonomy" id="1096341"/>
    <lineage>
        <taxon>Bacteria</taxon>
        <taxon>Bacillati</taxon>
        <taxon>Bacillota</taxon>
        <taxon>Clostridia</taxon>
        <taxon>Eubacteriales</taxon>
        <taxon>Clostridiaceae</taxon>
        <taxon>Fonticella</taxon>
    </lineage>
</organism>
<evidence type="ECO:0000313" key="2">
    <source>
        <dbReference type="EMBL" id="TDT51923.1"/>
    </source>
</evidence>
<dbReference type="Proteomes" id="UP000295325">
    <property type="component" value="Unassembled WGS sequence"/>
</dbReference>
<evidence type="ECO:0000259" key="1">
    <source>
        <dbReference type="Pfam" id="PF05598"/>
    </source>
</evidence>
<dbReference type="OrthoDB" id="2015878at2"/>
<sequence>MYIRQETFLSFEEIIKYQPKTKIQMVLSQLDLTVLETNLSKSDHERGPKDYEASKLFYALIAMQLKKIKNIHGLVERLNPDPALRYYCGFDVLKKAPSEPTFSRFLDKISSIDYL</sequence>
<keyword evidence="3" id="KW-1185">Reference proteome</keyword>
<evidence type="ECO:0000313" key="3">
    <source>
        <dbReference type="Proteomes" id="UP000295325"/>
    </source>
</evidence>
<gene>
    <name evidence="2" type="ORF">EDD71_1163</name>
</gene>
<feature type="domain" description="Transposase InsH N-terminal" evidence="1">
    <location>
        <begin position="22"/>
        <end position="107"/>
    </location>
</feature>
<dbReference type="AlphaFoldDB" id="A0A4R7KAM6"/>
<comment type="caution">
    <text evidence="2">The sequence shown here is derived from an EMBL/GenBank/DDBJ whole genome shotgun (WGS) entry which is preliminary data.</text>
</comment>
<dbReference type="Pfam" id="PF05598">
    <property type="entry name" value="DUF772"/>
    <property type="match status" value="1"/>
</dbReference>
<dbReference type="EMBL" id="SOAZ01000016">
    <property type="protein sequence ID" value="TDT51923.1"/>
    <property type="molecule type" value="Genomic_DNA"/>
</dbReference>
<proteinExistence type="predicted"/>